<proteinExistence type="predicted"/>
<protein>
    <recommendedName>
        <fullName evidence="3">Secreted protein</fullName>
    </recommendedName>
</protein>
<dbReference type="EMBL" id="JANPWB010000010">
    <property type="protein sequence ID" value="KAJ1142670.1"/>
    <property type="molecule type" value="Genomic_DNA"/>
</dbReference>
<name>A0AAV7QWC8_PLEWA</name>
<sequence>MRCSVQSSLVAWRSKRSFMWSVRMVCASKRVAMALKPACSSAIIAVVPSNGGADAVSMVGSSPGGVSESRLRGVIGVEGELLLFGVSVPHCDVDCRLHAGGRIGGGTRAWLASTGIGFVDPKKAE</sequence>
<dbReference type="AlphaFoldDB" id="A0AAV7QWC8"/>
<evidence type="ECO:0008006" key="3">
    <source>
        <dbReference type="Google" id="ProtNLM"/>
    </source>
</evidence>
<reference evidence="1" key="1">
    <citation type="journal article" date="2022" name="bioRxiv">
        <title>Sequencing and chromosome-scale assembly of the giantPleurodeles waltlgenome.</title>
        <authorList>
            <person name="Brown T."/>
            <person name="Elewa A."/>
            <person name="Iarovenko S."/>
            <person name="Subramanian E."/>
            <person name="Araus A.J."/>
            <person name="Petzold A."/>
            <person name="Susuki M."/>
            <person name="Suzuki K.-i.T."/>
            <person name="Hayashi T."/>
            <person name="Toyoda A."/>
            <person name="Oliveira C."/>
            <person name="Osipova E."/>
            <person name="Leigh N.D."/>
            <person name="Simon A."/>
            <person name="Yun M.H."/>
        </authorList>
    </citation>
    <scope>NUCLEOTIDE SEQUENCE</scope>
    <source>
        <strain evidence="1">20211129_DDA</strain>
        <tissue evidence="1">Liver</tissue>
    </source>
</reference>
<organism evidence="1 2">
    <name type="scientific">Pleurodeles waltl</name>
    <name type="common">Iberian ribbed newt</name>
    <dbReference type="NCBI Taxonomy" id="8319"/>
    <lineage>
        <taxon>Eukaryota</taxon>
        <taxon>Metazoa</taxon>
        <taxon>Chordata</taxon>
        <taxon>Craniata</taxon>
        <taxon>Vertebrata</taxon>
        <taxon>Euteleostomi</taxon>
        <taxon>Amphibia</taxon>
        <taxon>Batrachia</taxon>
        <taxon>Caudata</taxon>
        <taxon>Salamandroidea</taxon>
        <taxon>Salamandridae</taxon>
        <taxon>Pleurodelinae</taxon>
        <taxon>Pleurodeles</taxon>
    </lineage>
</organism>
<evidence type="ECO:0000313" key="2">
    <source>
        <dbReference type="Proteomes" id="UP001066276"/>
    </source>
</evidence>
<keyword evidence="2" id="KW-1185">Reference proteome</keyword>
<gene>
    <name evidence="1" type="ORF">NDU88_008983</name>
</gene>
<dbReference type="Proteomes" id="UP001066276">
    <property type="component" value="Chromosome 6"/>
</dbReference>
<accession>A0AAV7QWC8</accession>
<comment type="caution">
    <text evidence="1">The sequence shown here is derived from an EMBL/GenBank/DDBJ whole genome shotgun (WGS) entry which is preliminary data.</text>
</comment>
<evidence type="ECO:0000313" key="1">
    <source>
        <dbReference type="EMBL" id="KAJ1142670.1"/>
    </source>
</evidence>